<dbReference type="AlphaFoldDB" id="A0A644WRL1"/>
<proteinExistence type="predicted"/>
<gene>
    <name evidence="1" type="ORF">SDC9_52681</name>
</gene>
<dbReference type="EMBL" id="VSSQ01001224">
    <property type="protein sequence ID" value="MPM06382.1"/>
    <property type="molecule type" value="Genomic_DNA"/>
</dbReference>
<comment type="caution">
    <text evidence="1">The sequence shown here is derived from an EMBL/GenBank/DDBJ whole genome shotgun (WGS) entry which is preliminary data.</text>
</comment>
<sequence length="108" mass="11854">MPRAFVDFGIVENGVVILRGELQGKRLHRVARLHRIHPEPAGFMGDIVGSNDEPTGVKDVKQILIVVYNARNDDLNTALPVRGKFLQFGVQLAQQGGMLGLIHKIGAF</sequence>
<reference evidence="1" key="1">
    <citation type="submission" date="2019-08" db="EMBL/GenBank/DDBJ databases">
        <authorList>
            <person name="Kucharzyk K."/>
            <person name="Murdoch R.W."/>
            <person name="Higgins S."/>
            <person name="Loffler F."/>
        </authorList>
    </citation>
    <scope>NUCLEOTIDE SEQUENCE</scope>
</reference>
<organism evidence="1">
    <name type="scientific">bioreactor metagenome</name>
    <dbReference type="NCBI Taxonomy" id="1076179"/>
    <lineage>
        <taxon>unclassified sequences</taxon>
        <taxon>metagenomes</taxon>
        <taxon>ecological metagenomes</taxon>
    </lineage>
</organism>
<protein>
    <submittedName>
        <fullName evidence="1">Uncharacterized protein</fullName>
    </submittedName>
</protein>
<evidence type="ECO:0000313" key="1">
    <source>
        <dbReference type="EMBL" id="MPM06382.1"/>
    </source>
</evidence>
<name>A0A644WRL1_9ZZZZ</name>
<accession>A0A644WRL1</accession>